<accession>A0A7S3BZ67</accession>
<feature type="active site" description="Proton donor" evidence="3">
    <location>
        <position position="42"/>
    </location>
</feature>
<proteinExistence type="predicted"/>
<dbReference type="Gene3D" id="1.10.1300.10">
    <property type="entry name" value="3'5'-cyclic nucleotide phosphodiesterase, catalytic domain"/>
    <property type="match status" value="1"/>
</dbReference>
<feature type="binding site" evidence="4">
    <location>
        <position position="244"/>
    </location>
    <ligand>
        <name>AMP</name>
        <dbReference type="ChEBI" id="CHEBI:456215"/>
    </ligand>
</feature>
<evidence type="ECO:0000313" key="7">
    <source>
        <dbReference type="EMBL" id="CAE0149409.1"/>
    </source>
</evidence>
<feature type="binding site" evidence="5">
    <location>
        <position position="85"/>
    </location>
    <ligand>
        <name>Zn(2+)</name>
        <dbReference type="ChEBI" id="CHEBI:29105"/>
        <label>1</label>
    </ligand>
</feature>
<reference evidence="7" key="1">
    <citation type="submission" date="2021-01" db="EMBL/GenBank/DDBJ databases">
        <authorList>
            <person name="Corre E."/>
            <person name="Pelletier E."/>
            <person name="Niang G."/>
            <person name="Scheremetjew M."/>
            <person name="Finn R."/>
            <person name="Kale V."/>
            <person name="Holt S."/>
            <person name="Cochrane G."/>
            <person name="Meng A."/>
            <person name="Brown T."/>
            <person name="Cohen L."/>
        </authorList>
    </citation>
    <scope>NUCLEOTIDE SEQUENCE</scope>
    <source>
        <strain evidence="7">CCMP281</strain>
    </source>
</reference>
<evidence type="ECO:0000256" key="5">
    <source>
        <dbReference type="PIRSR" id="PIRSR623088-3"/>
    </source>
</evidence>
<dbReference type="GO" id="GO:0007165">
    <property type="term" value="P:signal transduction"/>
    <property type="evidence" value="ECO:0007669"/>
    <property type="project" value="InterPro"/>
</dbReference>
<dbReference type="InterPro" id="IPR003607">
    <property type="entry name" value="HD/PDEase_dom"/>
</dbReference>
<evidence type="ECO:0000259" key="6">
    <source>
        <dbReference type="PROSITE" id="PS51845"/>
    </source>
</evidence>
<evidence type="ECO:0000256" key="4">
    <source>
        <dbReference type="PIRSR" id="PIRSR623088-2"/>
    </source>
</evidence>
<feature type="binding site" evidence="5">
    <location>
        <position position="191"/>
    </location>
    <ligand>
        <name>Zn(2+)</name>
        <dbReference type="ChEBI" id="CHEBI:29105"/>
        <label>1</label>
    </ligand>
</feature>
<keyword evidence="2" id="KW-0378">Hydrolase</keyword>
<dbReference type="PROSITE" id="PS51845">
    <property type="entry name" value="PDEASE_I_2"/>
    <property type="match status" value="1"/>
</dbReference>
<dbReference type="PANTHER" id="PTHR11347">
    <property type="entry name" value="CYCLIC NUCLEOTIDE PHOSPHODIESTERASE"/>
    <property type="match status" value="1"/>
</dbReference>
<dbReference type="InterPro" id="IPR002073">
    <property type="entry name" value="PDEase_catalytic_dom"/>
</dbReference>
<dbReference type="PRINTS" id="PR00387">
    <property type="entry name" value="PDIESTERASE1"/>
</dbReference>
<dbReference type="GO" id="GO:0046872">
    <property type="term" value="F:metal ion binding"/>
    <property type="evidence" value="ECO:0007669"/>
    <property type="project" value="UniProtKB-KW"/>
</dbReference>
<dbReference type="InterPro" id="IPR023174">
    <property type="entry name" value="PDEase_CS"/>
</dbReference>
<organism evidence="7">
    <name type="scientific">Haptolina ericina</name>
    <dbReference type="NCBI Taxonomy" id="156174"/>
    <lineage>
        <taxon>Eukaryota</taxon>
        <taxon>Haptista</taxon>
        <taxon>Haptophyta</taxon>
        <taxon>Prymnesiophyceae</taxon>
        <taxon>Prymnesiales</taxon>
        <taxon>Prymnesiaceae</taxon>
        <taxon>Haptolina</taxon>
    </lineage>
</organism>
<dbReference type="Pfam" id="PF00233">
    <property type="entry name" value="PDEase_I"/>
    <property type="match status" value="1"/>
</dbReference>
<feature type="binding site" evidence="4">
    <location>
        <position position="85"/>
    </location>
    <ligand>
        <name>AMP</name>
        <dbReference type="ChEBI" id="CHEBI:456215"/>
    </ligand>
</feature>
<dbReference type="EMBL" id="HBHX01068583">
    <property type="protein sequence ID" value="CAE0149409.1"/>
    <property type="molecule type" value="Transcribed_RNA"/>
</dbReference>
<dbReference type="SUPFAM" id="SSF109604">
    <property type="entry name" value="HD-domain/PDEase-like"/>
    <property type="match status" value="1"/>
</dbReference>
<protein>
    <recommendedName>
        <fullName evidence="6">PDEase domain-containing protein</fullName>
    </recommendedName>
</protein>
<keyword evidence="1 5" id="KW-0479">Metal-binding</keyword>
<dbReference type="InterPro" id="IPR036971">
    <property type="entry name" value="PDEase_catalytic_dom_sf"/>
</dbReference>
<name>A0A7S3BZ67_9EUKA</name>
<feature type="domain" description="PDEase" evidence="6">
    <location>
        <begin position="1"/>
        <end position="287"/>
    </location>
</feature>
<evidence type="ECO:0000256" key="1">
    <source>
        <dbReference type="ARBA" id="ARBA00022723"/>
    </source>
</evidence>
<dbReference type="InterPro" id="IPR023088">
    <property type="entry name" value="PDEase"/>
</dbReference>
<dbReference type="CDD" id="cd00077">
    <property type="entry name" value="HDc"/>
    <property type="match status" value="1"/>
</dbReference>
<feature type="binding site" evidence="4">
    <location>
        <position position="191"/>
    </location>
    <ligand>
        <name>AMP</name>
        <dbReference type="ChEBI" id="CHEBI:456215"/>
    </ligand>
</feature>
<feature type="binding site" evidence="5">
    <location>
        <position position="84"/>
    </location>
    <ligand>
        <name>Zn(2+)</name>
        <dbReference type="ChEBI" id="CHEBI:29105"/>
        <label>1</label>
    </ligand>
</feature>
<feature type="binding site" evidence="4">
    <location>
        <begin position="42"/>
        <end position="46"/>
    </location>
    <ligand>
        <name>AMP</name>
        <dbReference type="ChEBI" id="CHEBI:456215"/>
    </ligand>
</feature>
<dbReference type="AlphaFoldDB" id="A0A7S3BZ67"/>
<evidence type="ECO:0000256" key="3">
    <source>
        <dbReference type="PIRSR" id="PIRSR623088-1"/>
    </source>
</evidence>
<gene>
    <name evidence="7" type="ORF">HERI1096_LOCUS37888</name>
</gene>
<feature type="binding site" evidence="5">
    <location>
        <position position="46"/>
    </location>
    <ligand>
        <name>Zn(2+)</name>
        <dbReference type="ChEBI" id="CHEBI:29105"/>
        <label>1</label>
    </ligand>
</feature>
<feature type="binding site" evidence="5">
    <location>
        <position position="85"/>
    </location>
    <ligand>
        <name>Zn(2+)</name>
        <dbReference type="ChEBI" id="CHEBI:29105"/>
        <label>2</label>
    </ligand>
</feature>
<dbReference type="PROSITE" id="PS00126">
    <property type="entry name" value="PDEASE_I_1"/>
    <property type="match status" value="1"/>
</dbReference>
<dbReference type="GO" id="GO:0004114">
    <property type="term" value="F:3',5'-cyclic-nucleotide phosphodiesterase activity"/>
    <property type="evidence" value="ECO:0007669"/>
    <property type="project" value="InterPro"/>
</dbReference>
<evidence type="ECO:0000256" key="2">
    <source>
        <dbReference type="ARBA" id="ARBA00022801"/>
    </source>
</evidence>
<sequence>MQLAALIMRESGMLDVFKVSTATLSNFLADIAANYHANNPYHNLNHGVHVLHGCFMHIQHGMGDRCTPLTDVEKFALLVAALGHDVDHPGVTNAFLVNSKAPLAMLYNDRSVLESHHTAMIFKTLAKPGCNVLETLSADEWWHARNAIVASVLATDMAHHDGMVHDLAKFAAETKPVPSVEALKVICHLADLGNCALTWDLSEQWSQRVCDESLAQGIEEHRLGLPSALTKLTPLTHEEVTARQLVFIDGWVRPLFNAAAILFPGARDRLRVVVENRQRCKDIVSGGASSAEGAPAAGV</sequence>